<evidence type="ECO:0000313" key="2">
    <source>
        <dbReference type="Proteomes" id="UP001166286"/>
    </source>
</evidence>
<dbReference type="Proteomes" id="UP001166286">
    <property type="component" value="Unassembled WGS sequence"/>
</dbReference>
<comment type="caution">
    <text evidence="1">The sequence shown here is derived from an EMBL/GenBank/DDBJ whole genome shotgun (WGS) entry which is preliminary data.</text>
</comment>
<dbReference type="EMBL" id="JAFEKC020000009">
    <property type="protein sequence ID" value="KAK0512682.1"/>
    <property type="molecule type" value="Genomic_DNA"/>
</dbReference>
<accession>A0AA39V1Y7</accession>
<dbReference type="SUPFAM" id="SSF52058">
    <property type="entry name" value="L domain-like"/>
    <property type="match status" value="1"/>
</dbReference>
<proteinExistence type="predicted"/>
<evidence type="ECO:0000313" key="1">
    <source>
        <dbReference type="EMBL" id="KAK0512682.1"/>
    </source>
</evidence>
<protein>
    <submittedName>
        <fullName evidence="1">Uncharacterized protein</fullName>
    </submittedName>
</protein>
<name>A0AA39V1Y7_9LECA</name>
<sequence length="501" mass="57243">MDQYQPASSQIAPRDLISIPIAQTAGRSGSKLMGEILRMIIEILLAEGPSGKFVFPLRLVSKQLNALATPLLYRDILLNKRTVMLLVSSSASLAPYEVRIVRHIREYTQDVTLTPDLPIEHLKSAFESLKSVRVVANGLPQPVWPSPVLDLLHYRPNIQLWIDNQELSMATALHLSKLNPLQLVYCKILKYNERSETRSPLKQLLLGKENLKTLVLDCADQEVTVPDSRIKSSERMPAVKVLVLRGYNWIHSPVTAVQFWNWTKITHLDLYRVSLVLFLRTVKPEHLINLRTFKTDGFCPGGSSLWNEGCSLLYEKSKEKLVGAIIRHGMSLRSLAFGGRRIFPQLLRHERLDPTKKNQVAELGFWLPNLVELMLDNTTLQVEKTLHLSSTAEMANTPDIDYATILGRFRNLRRMTIWMQPHDILKVDSRESMLAETHTAAKAWLTRLVERKEGVRYENILLRLEIFYNHAGDRNTEVARMSYKYDGILPVQGHLHAVAWD</sequence>
<keyword evidence="2" id="KW-1185">Reference proteome</keyword>
<reference evidence="1" key="1">
    <citation type="submission" date="2023-03" db="EMBL/GenBank/DDBJ databases">
        <title>Complete genome of Cladonia borealis.</title>
        <authorList>
            <person name="Park H."/>
        </authorList>
    </citation>
    <scope>NUCLEOTIDE SEQUENCE</scope>
    <source>
        <strain evidence="1">ANT050790</strain>
    </source>
</reference>
<dbReference type="AlphaFoldDB" id="A0AA39V1Y7"/>
<organism evidence="1 2">
    <name type="scientific">Cladonia borealis</name>
    <dbReference type="NCBI Taxonomy" id="184061"/>
    <lineage>
        <taxon>Eukaryota</taxon>
        <taxon>Fungi</taxon>
        <taxon>Dikarya</taxon>
        <taxon>Ascomycota</taxon>
        <taxon>Pezizomycotina</taxon>
        <taxon>Lecanoromycetes</taxon>
        <taxon>OSLEUM clade</taxon>
        <taxon>Lecanoromycetidae</taxon>
        <taxon>Lecanorales</taxon>
        <taxon>Lecanorineae</taxon>
        <taxon>Cladoniaceae</taxon>
        <taxon>Cladonia</taxon>
    </lineage>
</organism>
<gene>
    <name evidence="1" type="ORF">JMJ35_004699</name>
</gene>